<proteinExistence type="predicted"/>
<name>A0A5J5C8G1_9ASTE</name>
<dbReference type="AlphaFoldDB" id="A0A5J5C8G1"/>
<protein>
    <submittedName>
        <fullName evidence="1">Uncharacterized protein</fullName>
    </submittedName>
</protein>
<organism evidence="1 2">
    <name type="scientific">Nyssa sinensis</name>
    <dbReference type="NCBI Taxonomy" id="561372"/>
    <lineage>
        <taxon>Eukaryota</taxon>
        <taxon>Viridiplantae</taxon>
        <taxon>Streptophyta</taxon>
        <taxon>Embryophyta</taxon>
        <taxon>Tracheophyta</taxon>
        <taxon>Spermatophyta</taxon>
        <taxon>Magnoliopsida</taxon>
        <taxon>eudicotyledons</taxon>
        <taxon>Gunneridae</taxon>
        <taxon>Pentapetalae</taxon>
        <taxon>asterids</taxon>
        <taxon>Cornales</taxon>
        <taxon>Nyssaceae</taxon>
        <taxon>Nyssa</taxon>
    </lineage>
</organism>
<accession>A0A5J5C8G1</accession>
<evidence type="ECO:0000313" key="2">
    <source>
        <dbReference type="Proteomes" id="UP000325577"/>
    </source>
</evidence>
<dbReference type="EMBL" id="CM018031">
    <property type="protein sequence ID" value="KAA8550247.1"/>
    <property type="molecule type" value="Genomic_DNA"/>
</dbReference>
<gene>
    <name evidence="1" type="ORF">F0562_001931</name>
</gene>
<keyword evidence="2" id="KW-1185">Reference proteome</keyword>
<sequence length="119" mass="13577">MCHLTNRNDILYGKCFKDPNDHFLTQWTWVSKREVRVSALGSVMAPTGKVSGFNREGNDWFCNAGLPSDITVATGGVNFHLHKIMLEQCCGDQQVVEYSVVKWILVQDFLEKVTKNKRK</sequence>
<evidence type="ECO:0000313" key="1">
    <source>
        <dbReference type="EMBL" id="KAA8550247.1"/>
    </source>
</evidence>
<dbReference type="Proteomes" id="UP000325577">
    <property type="component" value="Linkage Group LG0"/>
</dbReference>
<reference evidence="1 2" key="1">
    <citation type="submission" date="2019-09" db="EMBL/GenBank/DDBJ databases">
        <title>A chromosome-level genome assembly of the Chinese tupelo Nyssa sinensis.</title>
        <authorList>
            <person name="Yang X."/>
            <person name="Kang M."/>
            <person name="Yang Y."/>
            <person name="Xiong H."/>
            <person name="Wang M."/>
            <person name="Zhang Z."/>
            <person name="Wang Z."/>
            <person name="Wu H."/>
            <person name="Ma T."/>
            <person name="Liu J."/>
            <person name="Xi Z."/>
        </authorList>
    </citation>
    <scope>NUCLEOTIDE SEQUENCE [LARGE SCALE GENOMIC DNA]</scope>
    <source>
        <strain evidence="1">J267</strain>
        <tissue evidence="1">Leaf</tissue>
    </source>
</reference>
<dbReference type="OrthoDB" id="1746010at2759"/>